<feature type="region of interest" description="Disordered" evidence="8">
    <location>
        <begin position="91"/>
        <end position="167"/>
    </location>
</feature>
<dbReference type="GO" id="GO:0031492">
    <property type="term" value="F:nucleosomal DNA binding"/>
    <property type="evidence" value="ECO:0007669"/>
    <property type="project" value="TreeGrafter"/>
</dbReference>
<dbReference type="PANTHER" id="PTHR11467">
    <property type="entry name" value="HISTONE H1"/>
    <property type="match status" value="1"/>
</dbReference>
<keyword evidence="4 7" id="KW-0158">Chromosome</keyword>
<comment type="subcellular location">
    <subcellularLocation>
        <location evidence="2">Chromosome</location>
    </subcellularLocation>
    <subcellularLocation>
        <location evidence="1 7">Nucleus</location>
    </subcellularLocation>
</comment>
<evidence type="ECO:0000256" key="8">
    <source>
        <dbReference type="SAM" id="MobiDB-lite"/>
    </source>
</evidence>
<dbReference type="PANTHER" id="PTHR11467:SF36">
    <property type="entry name" value="HISTONE 24-RELATED"/>
    <property type="match status" value="1"/>
</dbReference>
<feature type="compositionally biased region" description="Low complexity" evidence="8">
    <location>
        <begin position="99"/>
        <end position="120"/>
    </location>
</feature>
<dbReference type="GO" id="GO:0005634">
    <property type="term" value="C:nucleus"/>
    <property type="evidence" value="ECO:0007669"/>
    <property type="project" value="UniProtKB-SubCell"/>
</dbReference>
<dbReference type="InterPro" id="IPR036388">
    <property type="entry name" value="WH-like_DNA-bd_sf"/>
</dbReference>
<protein>
    <recommendedName>
        <fullName evidence="3">Histone H1</fullName>
    </recommendedName>
</protein>
<evidence type="ECO:0000256" key="6">
    <source>
        <dbReference type="ARBA" id="ARBA00023242"/>
    </source>
</evidence>
<dbReference type="GO" id="GO:0045910">
    <property type="term" value="P:negative regulation of DNA recombination"/>
    <property type="evidence" value="ECO:0007669"/>
    <property type="project" value="TreeGrafter"/>
</dbReference>
<gene>
    <name evidence="10" type="ORF">CANARDRAFT_174618</name>
</gene>
<evidence type="ECO:0000313" key="11">
    <source>
        <dbReference type="Proteomes" id="UP000094801"/>
    </source>
</evidence>
<name>A0A1E4T744_9ASCO</name>
<accession>A0A1E4T744</accession>
<feature type="compositionally biased region" description="Basic residues" evidence="8">
    <location>
        <begin position="144"/>
        <end position="167"/>
    </location>
</feature>
<dbReference type="Proteomes" id="UP000094801">
    <property type="component" value="Unassembled WGS sequence"/>
</dbReference>
<sequence>MATDTKTAATKKSYKDLIADAIKTLKERNGSSRQAIKKYIAANFSAPTTNFDSQFNLAIKRGVTTGLFIQPKGPSGPVKLNKAIPEKKVVAKPKKAPVAKKATPAAPKKAAAKKATPVKKAAPKKVAPKKKTAVVKKAAPAKKAAPKKKAAPAKKAAPKKAAASKKK</sequence>
<dbReference type="PRINTS" id="PR00624">
    <property type="entry name" value="HISTONEH5"/>
</dbReference>
<keyword evidence="6 7" id="KW-0539">Nucleus</keyword>
<dbReference type="AlphaFoldDB" id="A0A1E4T744"/>
<dbReference type="Gene3D" id="1.10.10.10">
    <property type="entry name" value="Winged helix-like DNA-binding domain superfamily/Winged helix DNA-binding domain"/>
    <property type="match status" value="1"/>
</dbReference>
<evidence type="ECO:0000259" key="9">
    <source>
        <dbReference type="PROSITE" id="PS51504"/>
    </source>
</evidence>
<dbReference type="GO" id="GO:0006334">
    <property type="term" value="P:nucleosome assembly"/>
    <property type="evidence" value="ECO:0007669"/>
    <property type="project" value="InterPro"/>
</dbReference>
<evidence type="ECO:0000256" key="7">
    <source>
        <dbReference type="RuleBase" id="RU003894"/>
    </source>
</evidence>
<dbReference type="SUPFAM" id="SSF46785">
    <property type="entry name" value="Winged helix' DNA-binding domain"/>
    <property type="match status" value="1"/>
</dbReference>
<evidence type="ECO:0000313" key="10">
    <source>
        <dbReference type="EMBL" id="ODV87587.1"/>
    </source>
</evidence>
<dbReference type="OrthoDB" id="1110759at2759"/>
<dbReference type="CDD" id="cd00073">
    <property type="entry name" value="H15"/>
    <property type="match status" value="1"/>
</dbReference>
<dbReference type="SMART" id="SM00526">
    <property type="entry name" value="H15"/>
    <property type="match status" value="1"/>
</dbReference>
<comment type="similarity">
    <text evidence="7">Belongs to the histone H1/H5 family.</text>
</comment>
<proteinExistence type="inferred from homology"/>
<evidence type="ECO:0000256" key="5">
    <source>
        <dbReference type="ARBA" id="ARBA00023125"/>
    </source>
</evidence>
<evidence type="ECO:0000256" key="3">
    <source>
        <dbReference type="ARBA" id="ARBA00020833"/>
    </source>
</evidence>
<dbReference type="InterPro" id="IPR005819">
    <property type="entry name" value="H1/H5"/>
</dbReference>
<evidence type="ECO:0000256" key="4">
    <source>
        <dbReference type="ARBA" id="ARBA00022454"/>
    </source>
</evidence>
<feature type="compositionally biased region" description="Basic residues" evidence="8">
    <location>
        <begin position="121"/>
        <end position="134"/>
    </location>
</feature>
<organism evidence="10 11">
    <name type="scientific">[Candida] arabinofermentans NRRL YB-2248</name>
    <dbReference type="NCBI Taxonomy" id="983967"/>
    <lineage>
        <taxon>Eukaryota</taxon>
        <taxon>Fungi</taxon>
        <taxon>Dikarya</taxon>
        <taxon>Ascomycota</taxon>
        <taxon>Saccharomycotina</taxon>
        <taxon>Pichiomycetes</taxon>
        <taxon>Pichiales</taxon>
        <taxon>Pichiaceae</taxon>
        <taxon>Ogataea</taxon>
        <taxon>Ogataea/Candida clade</taxon>
    </lineage>
</organism>
<dbReference type="GO" id="GO:0003690">
    <property type="term" value="F:double-stranded DNA binding"/>
    <property type="evidence" value="ECO:0007669"/>
    <property type="project" value="TreeGrafter"/>
</dbReference>
<dbReference type="PROSITE" id="PS51504">
    <property type="entry name" value="H15"/>
    <property type="match status" value="1"/>
</dbReference>
<keyword evidence="5 7" id="KW-0238">DNA-binding</keyword>
<evidence type="ECO:0000256" key="2">
    <source>
        <dbReference type="ARBA" id="ARBA00004286"/>
    </source>
</evidence>
<dbReference type="EMBL" id="KV453848">
    <property type="protein sequence ID" value="ODV87587.1"/>
    <property type="molecule type" value="Genomic_DNA"/>
</dbReference>
<dbReference type="InterPro" id="IPR005818">
    <property type="entry name" value="Histone_H1/H5_H15"/>
</dbReference>
<evidence type="ECO:0000256" key="1">
    <source>
        <dbReference type="ARBA" id="ARBA00004123"/>
    </source>
</evidence>
<reference evidence="11" key="1">
    <citation type="submission" date="2016-04" db="EMBL/GenBank/DDBJ databases">
        <title>Comparative genomics of biotechnologically important yeasts.</title>
        <authorList>
            <consortium name="DOE Joint Genome Institute"/>
            <person name="Riley R."/>
            <person name="Haridas S."/>
            <person name="Wolfe K.H."/>
            <person name="Lopes M.R."/>
            <person name="Hittinger C.T."/>
            <person name="Goker M."/>
            <person name="Salamov A."/>
            <person name="Wisecaver J."/>
            <person name="Long T.M."/>
            <person name="Aerts A.L."/>
            <person name="Barry K."/>
            <person name="Choi C."/>
            <person name="Clum A."/>
            <person name="Coughlan A.Y."/>
            <person name="Deshpande S."/>
            <person name="Douglass A.P."/>
            <person name="Hanson S.J."/>
            <person name="Klenk H.-P."/>
            <person name="Labutti K."/>
            <person name="Lapidus A."/>
            <person name="Lindquist E."/>
            <person name="Lipzen A."/>
            <person name="Meier-Kolthoff J.P."/>
            <person name="Ohm R.A."/>
            <person name="Otillar R.P."/>
            <person name="Pangilinan J."/>
            <person name="Peng Y."/>
            <person name="Rokas A."/>
            <person name="Rosa C.A."/>
            <person name="Scheuner C."/>
            <person name="Sibirny A.A."/>
            <person name="Slot J.C."/>
            <person name="Stielow J.B."/>
            <person name="Sun H."/>
            <person name="Kurtzman C.P."/>
            <person name="Blackwell M."/>
            <person name="Grigoriev I.V."/>
            <person name="Jeffries T.W."/>
        </authorList>
    </citation>
    <scope>NUCLEOTIDE SEQUENCE [LARGE SCALE GENOMIC DNA]</scope>
    <source>
        <strain evidence="11">NRRL YB-2248</strain>
    </source>
</reference>
<dbReference type="GO" id="GO:0000786">
    <property type="term" value="C:nucleosome"/>
    <property type="evidence" value="ECO:0007669"/>
    <property type="project" value="InterPro"/>
</dbReference>
<dbReference type="GO" id="GO:0030527">
    <property type="term" value="F:structural constituent of chromatin"/>
    <property type="evidence" value="ECO:0007669"/>
    <property type="project" value="InterPro"/>
</dbReference>
<feature type="domain" description="H15" evidence="9">
    <location>
        <begin position="10"/>
        <end position="82"/>
    </location>
</feature>
<dbReference type="InterPro" id="IPR036390">
    <property type="entry name" value="WH_DNA-bd_sf"/>
</dbReference>
<dbReference type="Pfam" id="PF00538">
    <property type="entry name" value="Linker_histone"/>
    <property type="match status" value="1"/>
</dbReference>
<dbReference type="GO" id="GO:0030261">
    <property type="term" value="P:chromosome condensation"/>
    <property type="evidence" value="ECO:0007669"/>
    <property type="project" value="TreeGrafter"/>
</dbReference>
<keyword evidence="11" id="KW-1185">Reference proteome</keyword>
<dbReference type="STRING" id="983967.A0A1E4T744"/>